<organism evidence="3 4">
    <name type="scientific">Klebsiella pneumoniae</name>
    <dbReference type="NCBI Taxonomy" id="573"/>
    <lineage>
        <taxon>Bacteria</taxon>
        <taxon>Pseudomonadati</taxon>
        <taxon>Pseudomonadota</taxon>
        <taxon>Gammaproteobacteria</taxon>
        <taxon>Enterobacterales</taxon>
        <taxon>Enterobacteriaceae</taxon>
        <taxon>Klebsiella/Raoultella group</taxon>
        <taxon>Klebsiella</taxon>
        <taxon>Klebsiella pneumoniae complex</taxon>
    </lineage>
</organism>
<dbReference type="EMBL" id="UASN01000022">
    <property type="protein sequence ID" value="SQC19574.1"/>
    <property type="molecule type" value="Genomic_DNA"/>
</dbReference>
<dbReference type="Pfam" id="PF08241">
    <property type="entry name" value="Methyltransf_11"/>
    <property type="match status" value="1"/>
</dbReference>
<accession>A0A2X3D4D0</accession>
<dbReference type="Proteomes" id="UP000251123">
    <property type="component" value="Unassembled WGS sequence"/>
</dbReference>
<dbReference type="SUPFAM" id="SSF53335">
    <property type="entry name" value="S-adenosyl-L-methionine-dependent methyltransferases"/>
    <property type="match status" value="1"/>
</dbReference>
<dbReference type="Gene3D" id="3.40.50.150">
    <property type="entry name" value="Vaccinia Virus protein VP39"/>
    <property type="match status" value="1"/>
</dbReference>
<dbReference type="AlphaFoldDB" id="A0A2X3D4D0"/>
<reference evidence="3 4" key="1">
    <citation type="submission" date="2018-06" db="EMBL/GenBank/DDBJ databases">
        <authorList>
            <consortium name="Pathogen Informatics"/>
            <person name="Doyle S."/>
        </authorList>
    </citation>
    <scope>NUCLEOTIDE SEQUENCE [LARGE SCALE GENOMIC DNA]</scope>
    <source>
        <strain evidence="3 4">NCTC9601</strain>
    </source>
</reference>
<dbReference type="InterPro" id="IPR029063">
    <property type="entry name" value="SAM-dependent_MTases_sf"/>
</dbReference>
<feature type="domain" description="Methyltransferase type 11" evidence="2">
    <location>
        <begin position="74"/>
        <end position="125"/>
    </location>
</feature>
<keyword evidence="3" id="KW-0489">Methyltransferase</keyword>
<sequence>MKPARIPHTVTAPEHWSSMPWGEYYRETLEQQMKPWLAKLYGFHLLKIGNLSAEINTEACAISHQVNVSLAGNPMQVRADPLHLPFAEKSVDACLLAHTLPWCSDPHRLLREADRVLIDDGWMILTGFNPVSLMGLRKLVPVLRKGTPYNSRMFTLMRQLDWLALLNFEVLHYGRYQVLPWSRHGGKLLSTHLPALGCLQLNCRPQTDHSADAQSDEIRQSENSAAAGGGRHPAVAQRAELTLRQVADIVQCGVGGRRARQLVAAFIFRMAGVALYPFPFNFMLAKRGVQPLPEVDIFHRLFLCRFPAALFPVVDPLGDPLTNILAVSAEHHFAMLF</sequence>
<dbReference type="GO" id="GO:0032259">
    <property type="term" value="P:methylation"/>
    <property type="evidence" value="ECO:0007669"/>
    <property type="project" value="UniProtKB-KW"/>
</dbReference>
<proteinExistence type="predicted"/>
<feature type="compositionally biased region" description="Basic and acidic residues" evidence="1">
    <location>
        <begin position="209"/>
        <end position="220"/>
    </location>
</feature>
<evidence type="ECO:0000259" key="2">
    <source>
        <dbReference type="Pfam" id="PF08241"/>
    </source>
</evidence>
<evidence type="ECO:0000256" key="1">
    <source>
        <dbReference type="SAM" id="MobiDB-lite"/>
    </source>
</evidence>
<evidence type="ECO:0000313" key="3">
    <source>
        <dbReference type="EMBL" id="SQC19574.1"/>
    </source>
</evidence>
<dbReference type="GO" id="GO:0008757">
    <property type="term" value="F:S-adenosylmethionine-dependent methyltransferase activity"/>
    <property type="evidence" value="ECO:0007669"/>
    <property type="project" value="InterPro"/>
</dbReference>
<gene>
    <name evidence="3" type="ORF">NCTC9601_06070</name>
</gene>
<protein>
    <submittedName>
        <fullName evidence="3">Methyltransferase</fullName>
    </submittedName>
</protein>
<name>A0A2X3D4D0_KLEPN</name>
<keyword evidence="3" id="KW-0808">Transferase</keyword>
<evidence type="ECO:0000313" key="4">
    <source>
        <dbReference type="Proteomes" id="UP000251123"/>
    </source>
</evidence>
<dbReference type="InterPro" id="IPR013216">
    <property type="entry name" value="Methyltransf_11"/>
</dbReference>
<feature type="region of interest" description="Disordered" evidence="1">
    <location>
        <begin position="209"/>
        <end position="231"/>
    </location>
</feature>